<evidence type="ECO:0000259" key="3">
    <source>
        <dbReference type="PROSITE" id="PS50089"/>
    </source>
</evidence>
<evidence type="ECO:0000256" key="2">
    <source>
        <dbReference type="SAM" id="MobiDB-lite"/>
    </source>
</evidence>
<feature type="compositionally biased region" description="Basic and acidic residues" evidence="2">
    <location>
        <begin position="209"/>
        <end position="218"/>
    </location>
</feature>
<accession>A0AAD8JH34</accession>
<dbReference type="Pfam" id="PF13639">
    <property type="entry name" value="zf-RING_2"/>
    <property type="match status" value="1"/>
</dbReference>
<dbReference type="SMART" id="SM00184">
    <property type="entry name" value="RING"/>
    <property type="match status" value="1"/>
</dbReference>
<dbReference type="PANTHER" id="PTHR31150">
    <property type="entry name" value="EXPRESSED PROTEIN"/>
    <property type="match status" value="1"/>
</dbReference>
<dbReference type="Gene3D" id="3.30.40.10">
    <property type="entry name" value="Zinc/RING finger domain, C3HC4 (zinc finger)"/>
    <property type="match status" value="1"/>
</dbReference>
<reference evidence="4" key="2">
    <citation type="submission" date="2023-05" db="EMBL/GenBank/DDBJ databases">
        <authorList>
            <person name="Schelkunov M.I."/>
        </authorList>
    </citation>
    <scope>NUCLEOTIDE SEQUENCE</scope>
    <source>
        <strain evidence="4">Hsosn_3</strain>
        <tissue evidence="4">Leaf</tissue>
    </source>
</reference>
<dbReference type="SUPFAM" id="SSF57850">
    <property type="entry name" value="RING/U-box"/>
    <property type="match status" value="1"/>
</dbReference>
<gene>
    <name evidence="4" type="ORF">POM88_003233</name>
</gene>
<feature type="compositionally biased region" description="Basic residues" evidence="2">
    <location>
        <begin position="358"/>
        <end position="376"/>
    </location>
</feature>
<keyword evidence="1" id="KW-0479">Metal-binding</keyword>
<name>A0AAD8JH34_9APIA</name>
<feature type="domain" description="RING-type" evidence="3">
    <location>
        <begin position="424"/>
        <end position="486"/>
    </location>
</feature>
<protein>
    <recommendedName>
        <fullName evidence="3">RING-type domain-containing protein</fullName>
    </recommendedName>
</protein>
<dbReference type="InterPro" id="IPR013083">
    <property type="entry name" value="Znf_RING/FYVE/PHD"/>
</dbReference>
<dbReference type="InterPro" id="IPR001841">
    <property type="entry name" value="Znf_RING"/>
</dbReference>
<organism evidence="4 5">
    <name type="scientific">Heracleum sosnowskyi</name>
    <dbReference type="NCBI Taxonomy" id="360622"/>
    <lineage>
        <taxon>Eukaryota</taxon>
        <taxon>Viridiplantae</taxon>
        <taxon>Streptophyta</taxon>
        <taxon>Embryophyta</taxon>
        <taxon>Tracheophyta</taxon>
        <taxon>Spermatophyta</taxon>
        <taxon>Magnoliopsida</taxon>
        <taxon>eudicotyledons</taxon>
        <taxon>Gunneridae</taxon>
        <taxon>Pentapetalae</taxon>
        <taxon>asterids</taxon>
        <taxon>campanulids</taxon>
        <taxon>Apiales</taxon>
        <taxon>Apiaceae</taxon>
        <taxon>Apioideae</taxon>
        <taxon>apioid superclade</taxon>
        <taxon>Tordylieae</taxon>
        <taxon>Tordyliinae</taxon>
        <taxon>Heracleum</taxon>
    </lineage>
</organism>
<feature type="compositionally biased region" description="Polar residues" evidence="2">
    <location>
        <begin position="185"/>
        <end position="208"/>
    </location>
</feature>
<sequence length="491" mass="57434">MDWCTLSILFCIYNLQFTIYNLQLPPIAHRPSPIATQHSLEEPHSILFSSKDFNLFMARDYYTHADPCLPTYHQYRYSQTHTFRHKATIFVRQLLPGRVPHAYYSKRYKPSPSRYTEDDSNQPRVHAPSVYHSNNRRPFGSLCNFDRPSSFHTEFKRRGSKCGQAQSQQTRTSQNGLSERYVRNRNGNFLQHGSLASSKNQSHGQSRKFSSDVRRNESASRFNSGYDVYPRYQASLDQSITPNRMYPRDGFLVPPEPHHRRRRPNRTGPRFSSGYDEYPRYWASLDERITPNGMYPRDGFLVSPEPHQRGRRPNRTASRFNSGYDEYPRYWASPDIKKTSDCQFLPNKSTNLKNNYKPPRRSRRYKTAMNRKKQTTSRRGQIAEKSDTSTDSEPESPTEYTEPIYHIKWDGDNSKECKHLEQICPICENDLSYISAGDYSYYEDDNEPPKLPEVAVLPCGHAFHSECLMQFIEEEQSREPPCFFCTSNESC</sequence>
<feature type="region of interest" description="Disordered" evidence="2">
    <location>
        <begin position="252"/>
        <end position="272"/>
    </location>
</feature>
<dbReference type="Proteomes" id="UP001237642">
    <property type="component" value="Unassembled WGS sequence"/>
</dbReference>
<feature type="region of interest" description="Disordered" evidence="2">
    <location>
        <begin position="301"/>
        <end position="321"/>
    </location>
</feature>
<keyword evidence="5" id="KW-1185">Reference proteome</keyword>
<evidence type="ECO:0000313" key="5">
    <source>
        <dbReference type="Proteomes" id="UP001237642"/>
    </source>
</evidence>
<feature type="compositionally biased region" description="Polar residues" evidence="2">
    <location>
        <begin position="163"/>
        <end position="177"/>
    </location>
</feature>
<evidence type="ECO:0000313" key="4">
    <source>
        <dbReference type="EMBL" id="KAK1403628.1"/>
    </source>
</evidence>
<proteinExistence type="predicted"/>
<dbReference type="AlphaFoldDB" id="A0AAD8JH34"/>
<feature type="region of interest" description="Disordered" evidence="2">
    <location>
        <begin position="342"/>
        <end position="399"/>
    </location>
</feature>
<feature type="region of interest" description="Disordered" evidence="2">
    <location>
        <begin position="154"/>
        <end position="219"/>
    </location>
</feature>
<reference evidence="4" key="1">
    <citation type="submission" date="2023-02" db="EMBL/GenBank/DDBJ databases">
        <title>Genome of toxic invasive species Heracleum sosnowskyi carries increased number of genes despite the absence of recent whole-genome duplications.</title>
        <authorList>
            <person name="Schelkunov M."/>
            <person name="Shtratnikova V."/>
            <person name="Makarenko M."/>
            <person name="Klepikova A."/>
            <person name="Omelchenko D."/>
            <person name="Novikova G."/>
            <person name="Obukhova E."/>
            <person name="Bogdanov V."/>
            <person name="Penin A."/>
            <person name="Logacheva M."/>
        </authorList>
    </citation>
    <scope>NUCLEOTIDE SEQUENCE</scope>
    <source>
        <strain evidence="4">Hsosn_3</strain>
        <tissue evidence="4">Leaf</tissue>
    </source>
</reference>
<evidence type="ECO:0000256" key="1">
    <source>
        <dbReference type="PROSITE-ProRule" id="PRU00175"/>
    </source>
</evidence>
<keyword evidence="1" id="KW-0862">Zinc</keyword>
<dbReference type="PROSITE" id="PS50089">
    <property type="entry name" value="ZF_RING_2"/>
    <property type="match status" value="1"/>
</dbReference>
<dbReference type="EMBL" id="JAUIZM010000001">
    <property type="protein sequence ID" value="KAK1403628.1"/>
    <property type="molecule type" value="Genomic_DNA"/>
</dbReference>
<feature type="region of interest" description="Disordered" evidence="2">
    <location>
        <begin position="105"/>
        <end position="133"/>
    </location>
</feature>
<dbReference type="GO" id="GO:0008270">
    <property type="term" value="F:zinc ion binding"/>
    <property type="evidence" value="ECO:0007669"/>
    <property type="project" value="UniProtKB-KW"/>
</dbReference>
<keyword evidence="1" id="KW-0863">Zinc-finger</keyword>
<dbReference type="PANTHER" id="PTHR31150:SF19">
    <property type="entry name" value="RING-TYPE DOMAIN-CONTAINING PROTEIN"/>
    <property type="match status" value="1"/>
</dbReference>
<comment type="caution">
    <text evidence="4">The sequence shown here is derived from an EMBL/GenBank/DDBJ whole genome shotgun (WGS) entry which is preliminary data.</text>
</comment>